<feature type="transmembrane region" description="Helical" evidence="2">
    <location>
        <begin position="12"/>
        <end position="32"/>
    </location>
</feature>
<dbReference type="RefSeq" id="WP_110400814.1">
    <property type="nucleotide sequence ID" value="NZ_QJJS01000008.1"/>
</dbReference>
<evidence type="ECO:0000259" key="3">
    <source>
        <dbReference type="Pfam" id="PF10881"/>
    </source>
</evidence>
<comment type="caution">
    <text evidence="4">The sequence shown here is derived from an EMBL/GenBank/DDBJ whole genome shotgun (WGS) entry which is preliminary data.</text>
</comment>
<dbReference type="EMBL" id="QJJS01000008">
    <property type="protein sequence ID" value="PXW95869.1"/>
    <property type="molecule type" value="Genomic_DNA"/>
</dbReference>
<evidence type="ECO:0000313" key="5">
    <source>
        <dbReference type="Proteomes" id="UP000247811"/>
    </source>
</evidence>
<dbReference type="AlphaFoldDB" id="A0A318H108"/>
<keyword evidence="2" id="KW-1133">Transmembrane helix</keyword>
<dbReference type="Pfam" id="PF10881">
    <property type="entry name" value="DUF2726"/>
    <property type="match status" value="1"/>
</dbReference>
<feature type="domain" description="DUF2726" evidence="3">
    <location>
        <begin position="60"/>
        <end position="175"/>
    </location>
</feature>
<dbReference type="InterPro" id="IPR024402">
    <property type="entry name" value="DUF2726"/>
</dbReference>
<evidence type="ECO:0000256" key="2">
    <source>
        <dbReference type="SAM" id="Phobius"/>
    </source>
</evidence>
<keyword evidence="2" id="KW-0472">Membrane</keyword>
<keyword evidence="2" id="KW-0812">Transmembrane</keyword>
<protein>
    <submittedName>
        <fullName evidence="4">Uncharacterized protein DUF2726</fullName>
    </submittedName>
</protein>
<accession>A0A318H108</accession>
<name>A0A318H108_9BURK</name>
<organism evidence="4 5">
    <name type="scientific">Sphaerotilus hippei</name>
    <dbReference type="NCBI Taxonomy" id="744406"/>
    <lineage>
        <taxon>Bacteria</taxon>
        <taxon>Pseudomonadati</taxon>
        <taxon>Pseudomonadota</taxon>
        <taxon>Betaproteobacteria</taxon>
        <taxon>Burkholderiales</taxon>
        <taxon>Sphaerotilaceae</taxon>
        <taxon>Sphaerotilus</taxon>
    </lineage>
</organism>
<proteinExistence type="predicted"/>
<reference evidence="4 5" key="1">
    <citation type="submission" date="2018-05" db="EMBL/GenBank/DDBJ databases">
        <title>Genomic Encyclopedia of Type Strains, Phase IV (KMG-IV): sequencing the most valuable type-strain genomes for metagenomic binning, comparative biology and taxonomic classification.</title>
        <authorList>
            <person name="Goeker M."/>
        </authorList>
    </citation>
    <scope>NUCLEOTIDE SEQUENCE [LARGE SCALE GENOMIC DNA]</scope>
    <source>
        <strain evidence="4 5">DSM 566</strain>
    </source>
</reference>
<feature type="region of interest" description="Disordered" evidence="1">
    <location>
        <begin position="175"/>
        <end position="253"/>
    </location>
</feature>
<dbReference type="Proteomes" id="UP000247811">
    <property type="component" value="Unassembled WGS sequence"/>
</dbReference>
<keyword evidence="5" id="KW-1185">Reference proteome</keyword>
<evidence type="ECO:0000256" key="1">
    <source>
        <dbReference type="SAM" id="MobiDB-lite"/>
    </source>
</evidence>
<feature type="compositionally biased region" description="Basic and acidic residues" evidence="1">
    <location>
        <begin position="191"/>
        <end position="205"/>
    </location>
</feature>
<evidence type="ECO:0000313" key="4">
    <source>
        <dbReference type="EMBL" id="PXW95869.1"/>
    </source>
</evidence>
<dbReference type="OrthoDB" id="8909853at2"/>
<gene>
    <name evidence="4" type="ORF">C7444_108128</name>
</gene>
<sequence length="253" mass="27877">MDFSFLDLTDSGLLLALGVAGALLVWIARTFFTSGHAPGRPRALDAVDTVGGWPPESTRVLTPGHLRALHIVNRALPDRLVLAQVPISHFVKVPTRHSYAEWMRRVGHICIDLMICDSASNVLAVIEVRTGDRPETERARKRGKRIERVLNRAGVPLHIWNEAMLPDVSSVRRSFAPEPAASLQEPGPDTRPLERPERHDQRDPPRTSWFDDLNATRPNALDRVEVVHGETPPSVDGRAAAGPRLGAVRPGKA</sequence>